<organism evidence="2 3">
    <name type="scientific">Cellulomonas chitinilytica</name>
    <dbReference type="NCBI Taxonomy" id="398759"/>
    <lineage>
        <taxon>Bacteria</taxon>
        <taxon>Bacillati</taxon>
        <taxon>Actinomycetota</taxon>
        <taxon>Actinomycetes</taxon>
        <taxon>Micrococcales</taxon>
        <taxon>Cellulomonadaceae</taxon>
        <taxon>Cellulomonas</taxon>
    </lineage>
</organism>
<evidence type="ECO:0008006" key="4">
    <source>
        <dbReference type="Google" id="ProtNLM"/>
    </source>
</evidence>
<dbReference type="Proteomes" id="UP000632740">
    <property type="component" value="Unassembled WGS sequence"/>
</dbReference>
<keyword evidence="1" id="KW-0472">Membrane</keyword>
<feature type="transmembrane region" description="Helical" evidence="1">
    <location>
        <begin position="116"/>
        <end position="136"/>
    </location>
</feature>
<evidence type="ECO:0000313" key="3">
    <source>
        <dbReference type="Proteomes" id="UP000632740"/>
    </source>
</evidence>
<keyword evidence="1" id="KW-0812">Transmembrane</keyword>
<gene>
    <name evidence="2" type="ORF">Cch01nite_37810</name>
</gene>
<evidence type="ECO:0000256" key="1">
    <source>
        <dbReference type="SAM" id="Phobius"/>
    </source>
</evidence>
<evidence type="ECO:0000313" key="2">
    <source>
        <dbReference type="EMBL" id="GIG23057.1"/>
    </source>
</evidence>
<comment type="caution">
    <text evidence="2">The sequence shown here is derived from an EMBL/GenBank/DDBJ whole genome shotgun (WGS) entry which is preliminary data.</text>
</comment>
<dbReference type="InterPro" id="IPR021517">
    <property type="entry name" value="DUF3180"/>
</dbReference>
<proteinExistence type="predicted"/>
<dbReference type="RefSeq" id="WP_203758063.1">
    <property type="nucleotide sequence ID" value="NZ_BONK01000015.1"/>
</dbReference>
<protein>
    <recommendedName>
        <fullName evidence="4">DUF3180 domain-containing protein</fullName>
    </recommendedName>
</protein>
<feature type="transmembrane region" description="Helical" evidence="1">
    <location>
        <begin position="35"/>
        <end position="59"/>
    </location>
</feature>
<accession>A0A919P6J1</accession>
<feature type="transmembrane region" description="Helical" evidence="1">
    <location>
        <begin position="80"/>
        <end position="104"/>
    </location>
</feature>
<dbReference type="Pfam" id="PF11377">
    <property type="entry name" value="DUF3180"/>
    <property type="match status" value="1"/>
</dbReference>
<dbReference type="EMBL" id="BONK01000015">
    <property type="protein sequence ID" value="GIG23057.1"/>
    <property type="molecule type" value="Genomic_DNA"/>
</dbReference>
<keyword evidence="1" id="KW-1133">Transmembrane helix</keyword>
<sequence length="163" mass="16820">MQRTRWQTLLLLAAGVAAGTWAVLGALVRRGTTPPTVPVLVVAVEVVIAAVVFVLGWAVRQFLRGKRPSLDPLRAARTAMLAKAACYTGALLLGWYAGQVLAVLGRLEIPANGQRALAAGIAGAGALLLAVVGLIVEGFCRIPPPEGDAKVPQQDVSPDPSAG</sequence>
<keyword evidence="3" id="KW-1185">Reference proteome</keyword>
<dbReference type="AlphaFoldDB" id="A0A919P6J1"/>
<name>A0A919P6J1_9CELL</name>
<reference evidence="2" key="1">
    <citation type="submission" date="2021-01" db="EMBL/GenBank/DDBJ databases">
        <title>Whole genome shotgun sequence of Cellulomonas chitinilytica NBRC 110799.</title>
        <authorList>
            <person name="Komaki H."/>
            <person name="Tamura T."/>
        </authorList>
    </citation>
    <scope>NUCLEOTIDE SEQUENCE</scope>
    <source>
        <strain evidence="2">NBRC 110799</strain>
    </source>
</reference>